<keyword evidence="5" id="KW-1185">Reference proteome</keyword>
<dbReference type="Gene3D" id="3.20.20.80">
    <property type="entry name" value="Glycosidases"/>
    <property type="match status" value="1"/>
</dbReference>
<sequence length="543" mass="60179">MVLGSRFGALAAIVTSAIAAAVPSAVPWSNLAISAPENGRYLHRTKTGEPFMWVADTNWELFHRLNRTDTDLYLANRAAKGFNVIQAVIVSKYNATTLPNFYGDLVFDDADPTRPNENYFSFVDWVTTRAAEYGILICFVPTWSRWVNHGWYGTESEVLFDESNAEVFGYFLGTRYPGIPKMMGGDTNAFWADNVPQARAAWRENPSADPTSFLGPITDTRPVWAAMMRGFKKGEAELGYDAFVTYQPTSPWISDPPTPRPYGHNYINGSFGLLSMDAVQSGHELPDPEGIDANFTVLTPWDSTKNYENIIEMRSQFAGPVMDVENHYEAANIAFNTSKPFWNASDVRHGFYSAVFSGACGYTYGSLPVQQSYERLDGVASPEHYVEPQLSLSADASWHEALHLPGAKQTGYVWKLFSSLSRELFDALEPARQFISSPDGQQDDVLAYEQNRYVSGIVTTGHYWVYSGYGDAFQLDLDAISAKWGEPGALVEAHWFDPRSAERQAVDDEEAFSASGKKGFTPPSAGGVDHDWVLVMKAKGACA</sequence>
<organism evidence="4 5">
    <name type="scientific">Phyllosticta capitalensis</name>
    <dbReference type="NCBI Taxonomy" id="121624"/>
    <lineage>
        <taxon>Eukaryota</taxon>
        <taxon>Fungi</taxon>
        <taxon>Dikarya</taxon>
        <taxon>Ascomycota</taxon>
        <taxon>Pezizomycotina</taxon>
        <taxon>Dothideomycetes</taxon>
        <taxon>Dothideomycetes incertae sedis</taxon>
        <taxon>Botryosphaeriales</taxon>
        <taxon>Phyllostictaceae</taxon>
        <taxon>Phyllosticta</taxon>
    </lineage>
</organism>
<keyword evidence="1" id="KW-0732">Signal</keyword>
<dbReference type="Pfam" id="PF13204">
    <property type="entry name" value="Apiosidase"/>
    <property type="match status" value="1"/>
</dbReference>
<dbReference type="InterPro" id="IPR017853">
    <property type="entry name" value="GH"/>
</dbReference>
<gene>
    <name evidence="4" type="ORF">HDK90DRAFT_501077</name>
</gene>
<feature type="domain" description="Apiosidase-like catalytic" evidence="3">
    <location>
        <begin position="37"/>
        <end position="420"/>
    </location>
</feature>
<evidence type="ECO:0008006" key="6">
    <source>
        <dbReference type="Google" id="ProtNLM"/>
    </source>
</evidence>
<dbReference type="PANTHER" id="PTHR37836:SF2">
    <property type="entry name" value="DUF4038 DOMAIN-CONTAINING PROTEIN"/>
    <property type="match status" value="1"/>
</dbReference>
<dbReference type="SUPFAM" id="SSF51445">
    <property type="entry name" value="(Trans)glycosidases"/>
    <property type="match status" value="1"/>
</dbReference>
<feature type="chain" id="PRO_5046262606" description="DUF4038 domain-containing protein" evidence="1">
    <location>
        <begin position="20"/>
        <end position="543"/>
    </location>
</feature>
<evidence type="ECO:0000259" key="3">
    <source>
        <dbReference type="Pfam" id="PF13204"/>
    </source>
</evidence>
<dbReference type="EMBL" id="JBBWRZ010000001">
    <property type="protein sequence ID" value="KAK8247276.1"/>
    <property type="molecule type" value="Genomic_DNA"/>
</dbReference>
<dbReference type="Pfam" id="PF12904">
    <property type="entry name" value="Collagen_bind_2"/>
    <property type="match status" value="1"/>
</dbReference>
<evidence type="ECO:0000259" key="2">
    <source>
        <dbReference type="Pfam" id="PF12904"/>
    </source>
</evidence>
<dbReference type="PANTHER" id="PTHR37836">
    <property type="entry name" value="LMO1036 PROTEIN"/>
    <property type="match status" value="1"/>
</dbReference>
<protein>
    <recommendedName>
        <fullName evidence="6">DUF4038 domain-containing protein</fullName>
    </recommendedName>
</protein>
<feature type="domain" description="Putative collagen-binding" evidence="2">
    <location>
        <begin position="450"/>
        <end position="536"/>
    </location>
</feature>
<accession>A0ABR1Z4D7</accession>
<proteinExistence type="predicted"/>
<reference evidence="4 5" key="1">
    <citation type="submission" date="2024-04" db="EMBL/GenBank/DDBJ databases">
        <title>Phyllosticta paracitricarpa is synonymous to the EU quarantine fungus P. citricarpa based on phylogenomic analyses.</title>
        <authorList>
            <consortium name="Lawrence Berkeley National Laboratory"/>
            <person name="Van Ingen-Buijs V.A."/>
            <person name="Van Westerhoven A.C."/>
            <person name="Haridas S."/>
            <person name="Skiadas P."/>
            <person name="Martin F."/>
            <person name="Groenewald J.Z."/>
            <person name="Crous P.W."/>
            <person name="Seidl M.F."/>
        </authorList>
    </citation>
    <scope>NUCLEOTIDE SEQUENCE [LARGE SCALE GENOMIC DNA]</scope>
    <source>
        <strain evidence="4 5">CBS 123374</strain>
    </source>
</reference>
<evidence type="ECO:0000313" key="5">
    <source>
        <dbReference type="Proteomes" id="UP001492380"/>
    </source>
</evidence>
<name>A0ABR1Z4D7_9PEZI</name>
<evidence type="ECO:0000313" key="4">
    <source>
        <dbReference type="EMBL" id="KAK8247276.1"/>
    </source>
</evidence>
<evidence type="ECO:0000256" key="1">
    <source>
        <dbReference type="SAM" id="SignalP"/>
    </source>
</evidence>
<dbReference type="InterPro" id="IPR024749">
    <property type="entry name" value="Collagen-bd_put"/>
</dbReference>
<feature type="signal peptide" evidence="1">
    <location>
        <begin position="1"/>
        <end position="19"/>
    </location>
</feature>
<comment type="caution">
    <text evidence="4">The sequence shown here is derived from an EMBL/GenBank/DDBJ whole genome shotgun (WGS) entry which is preliminary data.</text>
</comment>
<dbReference type="InterPro" id="IPR025277">
    <property type="entry name" value="Apiosidase-like_cat_dom"/>
</dbReference>
<dbReference type="Proteomes" id="UP001492380">
    <property type="component" value="Unassembled WGS sequence"/>
</dbReference>